<accession>A0ABN8PZ77</accession>
<reference evidence="2 3" key="1">
    <citation type="submission" date="2022-05" db="EMBL/GenBank/DDBJ databases">
        <authorList>
            <consortium name="Genoscope - CEA"/>
            <person name="William W."/>
        </authorList>
    </citation>
    <scope>NUCLEOTIDE SEQUENCE [LARGE SCALE GENOMIC DNA]</scope>
</reference>
<name>A0ABN8PZ77_9CNID</name>
<comment type="caution">
    <text evidence="2">The sequence shown here is derived from an EMBL/GenBank/DDBJ whole genome shotgun (WGS) entry which is preliminary data.</text>
</comment>
<evidence type="ECO:0000256" key="1">
    <source>
        <dbReference type="SAM" id="MobiDB-lite"/>
    </source>
</evidence>
<gene>
    <name evidence="2" type="ORF">PLOB_00049505</name>
</gene>
<dbReference type="EMBL" id="CALNXK010000096">
    <property type="protein sequence ID" value="CAH3153287.1"/>
    <property type="molecule type" value="Genomic_DNA"/>
</dbReference>
<feature type="region of interest" description="Disordered" evidence="1">
    <location>
        <begin position="24"/>
        <end position="51"/>
    </location>
</feature>
<proteinExistence type="predicted"/>
<sequence length="80" mass="8665">MEGAGHQRRVSDCPKSVPIARSFESVEETSQVAPSTSTNDSVTEITGEGHGRTHDIVNHYEEATKDLNPAKTWNIGMDGP</sequence>
<evidence type="ECO:0000313" key="2">
    <source>
        <dbReference type="EMBL" id="CAH3153287.1"/>
    </source>
</evidence>
<keyword evidence="3" id="KW-1185">Reference proteome</keyword>
<feature type="compositionally biased region" description="Polar residues" evidence="1">
    <location>
        <begin position="28"/>
        <end position="44"/>
    </location>
</feature>
<evidence type="ECO:0000313" key="3">
    <source>
        <dbReference type="Proteomes" id="UP001159405"/>
    </source>
</evidence>
<dbReference type="Proteomes" id="UP001159405">
    <property type="component" value="Unassembled WGS sequence"/>
</dbReference>
<protein>
    <submittedName>
        <fullName evidence="2">Uncharacterized protein</fullName>
    </submittedName>
</protein>
<organism evidence="2 3">
    <name type="scientific">Porites lobata</name>
    <dbReference type="NCBI Taxonomy" id="104759"/>
    <lineage>
        <taxon>Eukaryota</taxon>
        <taxon>Metazoa</taxon>
        <taxon>Cnidaria</taxon>
        <taxon>Anthozoa</taxon>
        <taxon>Hexacorallia</taxon>
        <taxon>Scleractinia</taxon>
        <taxon>Fungiina</taxon>
        <taxon>Poritidae</taxon>
        <taxon>Porites</taxon>
    </lineage>
</organism>